<dbReference type="GO" id="GO:0009893">
    <property type="term" value="P:positive regulation of metabolic process"/>
    <property type="evidence" value="ECO:0007669"/>
    <property type="project" value="UniProtKB-ARBA"/>
</dbReference>
<evidence type="ECO:0000313" key="8">
    <source>
        <dbReference type="Proteomes" id="UP000248817"/>
    </source>
</evidence>
<evidence type="ECO:0000256" key="5">
    <source>
        <dbReference type="SAM" id="MobiDB-lite"/>
    </source>
</evidence>
<protein>
    <recommendedName>
        <fullName evidence="6">Zn(2)-C6 fungal-type domain-containing protein</fullName>
    </recommendedName>
</protein>
<keyword evidence="4" id="KW-0539">Nucleus</keyword>
<organism evidence="7 8">
    <name type="scientific">Aspergillus indologenus CBS 114.80</name>
    <dbReference type="NCBI Taxonomy" id="1450541"/>
    <lineage>
        <taxon>Eukaryota</taxon>
        <taxon>Fungi</taxon>
        <taxon>Dikarya</taxon>
        <taxon>Ascomycota</taxon>
        <taxon>Pezizomycotina</taxon>
        <taxon>Eurotiomycetes</taxon>
        <taxon>Eurotiomycetidae</taxon>
        <taxon>Eurotiales</taxon>
        <taxon>Aspergillaceae</taxon>
        <taxon>Aspergillus</taxon>
        <taxon>Aspergillus subgen. Circumdati</taxon>
    </lineage>
</organism>
<dbReference type="SUPFAM" id="SSF57701">
    <property type="entry name" value="Zn2/Cys6 DNA-binding domain"/>
    <property type="match status" value="1"/>
</dbReference>
<dbReference type="Gene3D" id="4.10.240.10">
    <property type="entry name" value="Zn(2)-C6 fungal-type DNA-binding domain"/>
    <property type="match status" value="1"/>
</dbReference>
<sequence length="700" mass="77615">MNQDKSSQVTTGPLPKSVKVRTTCNACQQAKIRCSHEKPSCLRCQKHNYSCIYSISRRLGRPAKKKDTAASGSHFNMQKHARSPLDKRFRGYPRKKRIIEEPVHEARANLPSYQCVNERAMLDNNASDSLENLGIDDASLHQDCFMDPNHLKVSDGNDLSSDNWLQEFMSNPVADLVQERELLDSLGLNNTKAESVNNTSPSHSSHFTSPSRSFLTTDSQDQAPECYYLAPSNFPSHSQSPADDAHGLADSRASDPEALKKDSLAWLQPATSSIDGISPTVTRAMSATEPPGSFIPTRAPKLNNVYNYVPEHFKTNPTMTSFQYQCQCHEPTIRELIQVNNFASRAGPAATIDSILNCQRVLQQLSHTILQCSLCSRTWINLLMMVVVSIDSLVTALEAIISLDSGLAERLFAENSEPLPTGNRPDNIPNANLRRCRASSLYLKTQVDACPLVVGGFCVPFEDKFLFIAQVLYLRLSELQMTVRRIRLCTQEFLAVPAARGRLGMIMETDQRLELVMMKTKLLAHCSCSIRLLQIMTECRNLQPVVELATILDLVHRVVTHGKAMVKCKGCRSNPHSAFAMLPALAEQCLTLLEAGSLAYSITSTNGSTLLDPTVLAFEQPLSQYICLRSPSQLGRMELDEKEATLLPALPALGHAVLHPCESVVETTLRRFVVFLEQIKFEVGQSLAVGLGRYLIDSPQ</sequence>
<accession>A0A2V5IG44</accession>
<dbReference type="PRINTS" id="PR00755">
    <property type="entry name" value="AFLATOXINBRP"/>
</dbReference>
<keyword evidence="2" id="KW-0238">DNA-binding</keyword>
<evidence type="ECO:0000313" key="7">
    <source>
        <dbReference type="EMBL" id="PYI35678.1"/>
    </source>
</evidence>
<dbReference type="GO" id="GO:0000981">
    <property type="term" value="F:DNA-binding transcription factor activity, RNA polymerase II-specific"/>
    <property type="evidence" value="ECO:0007669"/>
    <property type="project" value="InterPro"/>
</dbReference>
<keyword evidence="3" id="KW-0804">Transcription</keyword>
<feature type="domain" description="Zn(2)-C6 fungal-type" evidence="6">
    <location>
        <begin position="23"/>
        <end position="53"/>
    </location>
</feature>
<keyword evidence="1" id="KW-0805">Transcription regulation</keyword>
<dbReference type="GO" id="GO:0008270">
    <property type="term" value="F:zinc ion binding"/>
    <property type="evidence" value="ECO:0007669"/>
    <property type="project" value="InterPro"/>
</dbReference>
<evidence type="ECO:0000259" key="6">
    <source>
        <dbReference type="PROSITE" id="PS50048"/>
    </source>
</evidence>
<dbReference type="Proteomes" id="UP000248817">
    <property type="component" value="Unassembled WGS sequence"/>
</dbReference>
<dbReference type="GO" id="GO:0003677">
    <property type="term" value="F:DNA binding"/>
    <property type="evidence" value="ECO:0007669"/>
    <property type="project" value="UniProtKB-KW"/>
</dbReference>
<dbReference type="EMBL" id="KZ825468">
    <property type="protein sequence ID" value="PYI35678.1"/>
    <property type="molecule type" value="Genomic_DNA"/>
</dbReference>
<feature type="region of interest" description="Disordered" evidence="5">
    <location>
        <begin position="62"/>
        <end position="82"/>
    </location>
</feature>
<evidence type="ECO:0000256" key="3">
    <source>
        <dbReference type="ARBA" id="ARBA00023163"/>
    </source>
</evidence>
<dbReference type="SMART" id="SM00066">
    <property type="entry name" value="GAL4"/>
    <property type="match status" value="1"/>
</dbReference>
<reference evidence="7 8" key="1">
    <citation type="submission" date="2018-02" db="EMBL/GenBank/DDBJ databases">
        <title>The genomes of Aspergillus section Nigri reveals drivers in fungal speciation.</title>
        <authorList>
            <consortium name="DOE Joint Genome Institute"/>
            <person name="Vesth T.C."/>
            <person name="Nybo J."/>
            <person name="Theobald S."/>
            <person name="Brandl J."/>
            <person name="Frisvad J.C."/>
            <person name="Nielsen K.F."/>
            <person name="Lyhne E.K."/>
            <person name="Kogle M.E."/>
            <person name="Kuo A."/>
            <person name="Riley R."/>
            <person name="Clum A."/>
            <person name="Nolan M."/>
            <person name="Lipzen A."/>
            <person name="Salamov A."/>
            <person name="Henrissat B."/>
            <person name="Wiebenga A."/>
            <person name="De vries R.P."/>
            <person name="Grigoriev I.V."/>
            <person name="Mortensen U.H."/>
            <person name="Andersen M.R."/>
            <person name="Baker S.E."/>
        </authorList>
    </citation>
    <scope>NUCLEOTIDE SEQUENCE [LARGE SCALE GENOMIC DNA]</scope>
    <source>
        <strain evidence="7 8">CBS 114.80</strain>
    </source>
</reference>
<dbReference type="PANTHER" id="PTHR31069:SF26">
    <property type="entry name" value="ZN(2)-C6 FUNGAL-TYPE DOMAIN-CONTAINING PROTEIN"/>
    <property type="match status" value="1"/>
</dbReference>
<dbReference type="InterPro" id="IPR001138">
    <property type="entry name" value="Zn2Cys6_DnaBD"/>
</dbReference>
<dbReference type="InterPro" id="IPR050675">
    <property type="entry name" value="OAF3"/>
</dbReference>
<evidence type="ECO:0000256" key="2">
    <source>
        <dbReference type="ARBA" id="ARBA00023125"/>
    </source>
</evidence>
<dbReference type="Pfam" id="PF00172">
    <property type="entry name" value="Zn_clus"/>
    <property type="match status" value="1"/>
</dbReference>
<gene>
    <name evidence="7" type="ORF">BP00DRAFT_334060</name>
</gene>
<proteinExistence type="predicted"/>
<evidence type="ECO:0000256" key="4">
    <source>
        <dbReference type="ARBA" id="ARBA00023242"/>
    </source>
</evidence>
<keyword evidence="8" id="KW-1185">Reference proteome</keyword>
<feature type="region of interest" description="Disordered" evidence="5">
    <location>
        <begin position="193"/>
        <end position="255"/>
    </location>
</feature>
<dbReference type="InterPro" id="IPR036864">
    <property type="entry name" value="Zn2-C6_fun-type_DNA-bd_sf"/>
</dbReference>
<dbReference type="CDD" id="cd00067">
    <property type="entry name" value="GAL4"/>
    <property type="match status" value="1"/>
</dbReference>
<dbReference type="PANTHER" id="PTHR31069">
    <property type="entry name" value="OLEATE-ACTIVATED TRANSCRIPTION FACTOR 1-RELATED"/>
    <property type="match status" value="1"/>
</dbReference>
<dbReference type="AlphaFoldDB" id="A0A2V5IG44"/>
<evidence type="ECO:0000256" key="1">
    <source>
        <dbReference type="ARBA" id="ARBA00023015"/>
    </source>
</evidence>
<dbReference type="PROSITE" id="PS50048">
    <property type="entry name" value="ZN2_CY6_FUNGAL_2"/>
    <property type="match status" value="1"/>
</dbReference>
<feature type="compositionally biased region" description="Low complexity" evidence="5">
    <location>
        <begin position="199"/>
        <end position="214"/>
    </location>
</feature>
<feature type="compositionally biased region" description="Basic and acidic residues" evidence="5">
    <location>
        <begin position="243"/>
        <end position="255"/>
    </location>
</feature>
<name>A0A2V5IG44_9EURO</name>